<dbReference type="RefSeq" id="WP_136879304.1">
    <property type="nucleotide sequence ID" value="NZ_SWDX01000002.1"/>
</dbReference>
<name>A0A4U1GJY2_9SPHI</name>
<reference evidence="2 3" key="1">
    <citation type="submission" date="2019-04" db="EMBL/GenBank/DDBJ databases">
        <title>Pedobacter sp. RP-1-16 sp. nov., isolated from Arctic soil.</title>
        <authorList>
            <person name="Dahal R.H."/>
            <person name="Kim D.-U."/>
        </authorList>
    </citation>
    <scope>NUCLEOTIDE SEQUENCE [LARGE SCALE GENOMIC DNA]</scope>
    <source>
        <strain evidence="2 3">RP-1-16</strain>
    </source>
</reference>
<evidence type="ECO:0000313" key="3">
    <source>
        <dbReference type="Proteomes" id="UP000309594"/>
    </source>
</evidence>
<keyword evidence="1" id="KW-0732">Signal</keyword>
<dbReference type="Proteomes" id="UP000309594">
    <property type="component" value="Unassembled WGS sequence"/>
</dbReference>
<proteinExistence type="predicted"/>
<gene>
    <name evidence="2" type="ORF">FBD94_04665</name>
</gene>
<dbReference type="AlphaFoldDB" id="A0A4U1GJY2"/>
<evidence type="ECO:0000313" key="2">
    <source>
        <dbReference type="EMBL" id="TKC63649.1"/>
    </source>
</evidence>
<protein>
    <submittedName>
        <fullName evidence="2">Uncharacterized protein</fullName>
    </submittedName>
</protein>
<comment type="caution">
    <text evidence="2">The sequence shown here is derived from an EMBL/GenBank/DDBJ whole genome shotgun (WGS) entry which is preliminary data.</text>
</comment>
<dbReference type="EMBL" id="SWDX01000002">
    <property type="protein sequence ID" value="TKC63649.1"/>
    <property type="molecule type" value="Genomic_DNA"/>
</dbReference>
<sequence length="367" mass="38383">MQIKQKWSSHLIRFMVLALSTWCFHPTDAKAQFVGNPLIPKEGKVIIYTNDAKGGHHQVATVAERNNISADRRQPGMLCTVMDDGTGKAKTFQLICKDLPAELSDNANWTDFATSGTGGGGTIGSFNGSRPITGEFYTNVNPGTNDLAKWIEAVFYPSVGPSASLTATPSGVAEMGAAGSTSVSLSWSAARAAATEEITEIMVNGTNVFSSTPAAGASVSGTQSATATNNTKTSFTMTVKTKDNKTASATASIDFQWKRYWGFTSGGEDGVSFAPTDAQILALSGKEFGTTAAVSNKSATPSGPQKLVIAFPASWGGGTKVIVGVNDSTGAFEKTTRSFTNAIGGTTSYVIYVQRDNTAAGLTFNIQ</sequence>
<evidence type="ECO:0000256" key="1">
    <source>
        <dbReference type="SAM" id="SignalP"/>
    </source>
</evidence>
<feature type="signal peptide" evidence="1">
    <location>
        <begin position="1"/>
        <end position="31"/>
    </location>
</feature>
<feature type="chain" id="PRO_5020979904" evidence="1">
    <location>
        <begin position="32"/>
        <end position="367"/>
    </location>
</feature>
<organism evidence="2 3">
    <name type="scientific">Pedobacter hiemivivus</name>
    <dbReference type="NCBI Taxonomy" id="2530454"/>
    <lineage>
        <taxon>Bacteria</taxon>
        <taxon>Pseudomonadati</taxon>
        <taxon>Bacteroidota</taxon>
        <taxon>Sphingobacteriia</taxon>
        <taxon>Sphingobacteriales</taxon>
        <taxon>Sphingobacteriaceae</taxon>
        <taxon>Pedobacter</taxon>
    </lineage>
</organism>
<accession>A0A4U1GJY2</accession>